<organism evidence="1 2">
    <name type="scientific">Bifidobacterium catenulatum</name>
    <dbReference type="NCBI Taxonomy" id="1686"/>
    <lineage>
        <taxon>Bacteria</taxon>
        <taxon>Bacillati</taxon>
        <taxon>Actinomycetota</taxon>
        <taxon>Actinomycetes</taxon>
        <taxon>Bifidobacteriales</taxon>
        <taxon>Bifidobacteriaceae</taxon>
        <taxon>Bifidobacterium</taxon>
    </lineage>
</organism>
<dbReference type="EMBL" id="JAQKGX010000004">
    <property type="protein sequence ID" value="MDB1162088.1"/>
    <property type="molecule type" value="Genomic_DNA"/>
</dbReference>
<accession>A0AAW5ZZE6</accession>
<sequence length="129" mass="14489">MATKYEWTAFDYASQQAAAKIIADSGYSYRTISEMMNNAVSHVRISDIEKGRKAPIKLSEFLLLCQACEADPVAVLRDIIEAARAYEAREREFQVTDDLVDRIAAHPEDYDVAANRDSNARLEAETPDD</sequence>
<proteinExistence type="predicted"/>
<gene>
    <name evidence="1" type="ORF">PL707_07390</name>
</gene>
<dbReference type="RefSeq" id="WP_195223814.1">
    <property type="nucleotide sequence ID" value="NZ_JADMXZ010000003.1"/>
</dbReference>
<evidence type="ECO:0008006" key="3">
    <source>
        <dbReference type="Google" id="ProtNLM"/>
    </source>
</evidence>
<comment type="caution">
    <text evidence="1">The sequence shown here is derived from an EMBL/GenBank/DDBJ whole genome shotgun (WGS) entry which is preliminary data.</text>
</comment>
<evidence type="ECO:0000313" key="2">
    <source>
        <dbReference type="Proteomes" id="UP001211105"/>
    </source>
</evidence>
<dbReference type="Proteomes" id="UP001211105">
    <property type="component" value="Unassembled WGS sequence"/>
</dbReference>
<name>A0AAW5ZZE6_9BIFI</name>
<reference evidence="1" key="1">
    <citation type="submission" date="2023-01" db="EMBL/GenBank/DDBJ databases">
        <title>Human gut microbiome strain richness.</title>
        <authorList>
            <person name="Chen-Liaw A."/>
        </authorList>
    </citation>
    <scope>NUCLEOTIDE SEQUENCE</scope>
    <source>
        <strain evidence="1">BSD2780120875st1_E5_BSD2780120875b_170604</strain>
    </source>
</reference>
<protein>
    <recommendedName>
        <fullName evidence="3">HTH cro/C1-type domain-containing protein</fullName>
    </recommendedName>
</protein>
<dbReference type="AlphaFoldDB" id="A0AAW5ZZE6"/>
<evidence type="ECO:0000313" key="1">
    <source>
        <dbReference type="EMBL" id="MDB1162088.1"/>
    </source>
</evidence>